<dbReference type="InterPro" id="IPR003010">
    <property type="entry name" value="C-N_Hydrolase"/>
</dbReference>
<keyword evidence="1 3" id="KW-0378">Hydrolase</keyword>
<organism evidence="3 4">
    <name type="scientific">Nonomuraea spiralis</name>
    <dbReference type="NCBI Taxonomy" id="46182"/>
    <lineage>
        <taxon>Bacteria</taxon>
        <taxon>Bacillati</taxon>
        <taxon>Actinomycetota</taxon>
        <taxon>Actinomycetes</taxon>
        <taxon>Streptosporangiales</taxon>
        <taxon>Streptosporangiaceae</taxon>
        <taxon>Nonomuraea</taxon>
    </lineage>
</organism>
<gene>
    <name evidence="3" type="ORF">ACFFV7_41280</name>
</gene>
<dbReference type="Pfam" id="PF00795">
    <property type="entry name" value="CN_hydrolase"/>
    <property type="match status" value="1"/>
</dbReference>
<reference evidence="3 4" key="1">
    <citation type="submission" date="2024-09" db="EMBL/GenBank/DDBJ databases">
        <authorList>
            <person name="Sun Q."/>
            <person name="Mori K."/>
        </authorList>
    </citation>
    <scope>NUCLEOTIDE SEQUENCE [LARGE SCALE GENOMIC DNA]</scope>
    <source>
        <strain evidence="3 4">CCM 3426</strain>
    </source>
</reference>
<dbReference type="InterPro" id="IPR050345">
    <property type="entry name" value="Aliph_Amidase/BUP"/>
</dbReference>
<dbReference type="SUPFAM" id="SSF56317">
    <property type="entry name" value="Carbon-nitrogen hydrolase"/>
    <property type="match status" value="1"/>
</dbReference>
<dbReference type="EMBL" id="JBHMEI010000063">
    <property type="protein sequence ID" value="MFB9207673.1"/>
    <property type="molecule type" value="Genomic_DNA"/>
</dbReference>
<feature type="domain" description="CN hydrolase" evidence="2">
    <location>
        <begin position="14"/>
        <end position="275"/>
    </location>
</feature>
<dbReference type="PANTHER" id="PTHR43674">
    <property type="entry name" value="NITRILASE C965.09-RELATED"/>
    <property type="match status" value="1"/>
</dbReference>
<proteinExistence type="predicted"/>
<dbReference type="PROSITE" id="PS50263">
    <property type="entry name" value="CN_HYDROLASE"/>
    <property type="match status" value="1"/>
</dbReference>
<comment type="caution">
    <text evidence="3">The sequence shown here is derived from an EMBL/GenBank/DDBJ whole genome shotgun (WGS) entry which is preliminary data.</text>
</comment>
<name>A0ABV5IT38_9ACTN</name>
<sequence>MTNPSYRALALQTVTRSVTGMSVPDARAAIGDAIARIGAQVRASRAWIGPDLRLVVLPEYALTGFPMGEPIPAWRDKAALAPDGAEYQALAEIAQDQDVHLVVNAYESDPYFPGLYFQACVILDPAGNPMLRARRLYSMYSPTPYDVWTRYLDAYGAEAVLPVAHTPIGNLAALSSEEILYPELARSLALRGAEILCHPTSEASSPRLTPKAVARRARAIENLAYVVSANSGGLTDIPIPNDSTNGGSELIDFEGRVLAQAGPGESLVAAAELDLGALRRFRARPGMGNLLARAKPALWAQEYGRHEGERPDELGDAVPERSWFVQRQRQTIERLREAKVIS</sequence>
<dbReference type="PANTHER" id="PTHR43674:SF16">
    <property type="entry name" value="CARBON-NITROGEN FAMILY, PUTATIVE (AFU_ORTHOLOGUE AFUA_5G02350)-RELATED"/>
    <property type="match status" value="1"/>
</dbReference>
<evidence type="ECO:0000313" key="3">
    <source>
        <dbReference type="EMBL" id="MFB9207673.1"/>
    </source>
</evidence>
<dbReference type="InterPro" id="IPR036526">
    <property type="entry name" value="C-N_Hydrolase_sf"/>
</dbReference>
<evidence type="ECO:0000256" key="1">
    <source>
        <dbReference type="ARBA" id="ARBA00022801"/>
    </source>
</evidence>
<keyword evidence="4" id="KW-1185">Reference proteome</keyword>
<dbReference type="Gene3D" id="3.60.110.10">
    <property type="entry name" value="Carbon-nitrogen hydrolase"/>
    <property type="match status" value="1"/>
</dbReference>
<protein>
    <submittedName>
        <fullName evidence="3">Nitrilase-related carbon-nitrogen hydrolase</fullName>
    </submittedName>
</protein>
<dbReference type="RefSeq" id="WP_229824641.1">
    <property type="nucleotide sequence ID" value="NZ_BMRC01000018.1"/>
</dbReference>
<evidence type="ECO:0000313" key="4">
    <source>
        <dbReference type="Proteomes" id="UP001589647"/>
    </source>
</evidence>
<accession>A0ABV5IT38</accession>
<evidence type="ECO:0000259" key="2">
    <source>
        <dbReference type="PROSITE" id="PS50263"/>
    </source>
</evidence>
<dbReference type="GO" id="GO:0016787">
    <property type="term" value="F:hydrolase activity"/>
    <property type="evidence" value="ECO:0007669"/>
    <property type="project" value="UniProtKB-KW"/>
</dbReference>
<dbReference type="Proteomes" id="UP001589647">
    <property type="component" value="Unassembled WGS sequence"/>
</dbReference>